<dbReference type="InterPro" id="IPR001387">
    <property type="entry name" value="Cro/C1-type_HTH"/>
</dbReference>
<dbReference type="EMBL" id="JBHSEP010000026">
    <property type="protein sequence ID" value="MFC4601414.1"/>
    <property type="molecule type" value="Genomic_DNA"/>
</dbReference>
<name>A0ABV9FJQ4_9BACL</name>
<evidence type="ECO:0000256" key="3">
    <source>
        <dbReference type="ARBA" id="ARBA00023163"/>
    </source>
</evidence>
<dbReference type="InterPro" id="IPR010982">
    <property type="entry name" value="Lambda_DNA-bd_dom_sf"/>
</dbReference>
<keyword evidence="1" id="KW-0805">Transcription regulation</keyword>
<evidence type="ECO:0000256" key="2">
    <source>
        <dbReference type="ARBA" id="ARBA00023125"/>
    </source>
</evidence>
<feature type="domain" description="HTH cro/C1-type" evidence="5">
    <location>
        <begin position="2"/>
        <end position="33"/>
    </location>
</feature>
<evidence type="ECO:0000259" key="5">
    <source>
        <dbReference type="PROSITE" id="PS50943"/>
    </source>
</evidence>
<dbReference type="PANTHER" id="PTHR30146">
    <property type="entry name" value="LACI-RELATED TRANSCRIPTIONAL REPRESSOR"/>
    <property type="match status" value="1"/>
</dbReference>
<protein>
    <submittedName>
        <fullName evidence="6">LacI family DNA-binding transcriptional regulator</fullName>
    </submittedName>
</protein>
<dbReference type="InterPro" id="IPR028082">
    <property type="entry name" value="Peripla_BP_I"/>
</dbReference>
<dbReference type="RefSeq" id="WP_378101448.1">
    <property type="nucleotide sequence ID" value="NZ_JBHSEP010000026.1"/>
</dbReference>
<dbReference type="SUPFAM" id="SSF47413">
    <property type="entry name" value="lambda repressor-like DNA-binding domains"/>
    <property type="match status" value="1"/>
</dbReference>
<dbReference type="PROSITE" id="PS50943">
    <property type="entry name" value="HTH_CROC1"/>
    <property type="match status" value="1"/>
</dbReference>
<proteinExistence type="predicted"/>
<organism evidence="6 7">
    <name type="scientific">Cohnella hongkongensis</name>
    <dbReference type="NCBI Taxonomy" id="178337"/>
    <lineage>
        <taxon>Bacteria</taxon>
        <taxon>Bacillati</taxon>
        <taxon>Bacillota</taxon>
        <taxon>Bacilli</taxon>
        <taxon>Bacillales</taxon>
        <taxon>Paenibacillaceae</taxon>
        <taxon>Cohnella</taxon>
    </lineage>
</organism>
<dbReference type="GO" id="GO:0003677">
    <property type="term" value="F:DNA binding"/>
    <property type="evidence" value="ECO:0007669"/>
    <property type="project" value="UniProtKB-KW"/>
</dbReference>
<dbReference type="Gene3D" id="3.40.50.2300">
    <property type="match status" value="2"/>
</dbReference>
<dbReference type="SMART" id="SM00354">
    <property type="entry name" value="HTH_LACI"/>
    <property type="match status" value="1"/>
</dbReference>
<gene>
    <name evidence="6" type="ORF">ACFO3S_24435</name>
</gene>
<feature type="domain" description="HTH lacI-type" evidence="4">
    <location>
        <begin position="8"/>
        <end position="57"/>
    </location>
</feature>
<accession>A0ABV9FJQ4</accession>
<evidence type="ECO:0000313" key="6">
    <source>
        <dbReference type="EMBL" id="MFC4601414.1"/>
    </source>
</evidence>
<keyword evidence="7" id="KW-1185">Reference proteome</keyword>
<keyword evidence="2 6" id="KW-0238">DNA-binding</keyword>
<dbReference type="PANTHER" id="PTHR30146:SF154">
    <property type="entry name" value="TRANSCRIPTION REGULATOR, MEMBER OF GALR FAMILY"/>
    <property type="match status" value="1"/>
</dbReference>
<dbReference type="Proteomes" id="UP001596028">
    <property type="component" value="Unassembled WGS sequence"/>
</dbReference>
<reference evidence="7" key="1">
    <citation type="journal article" date="2019" name="Int. J. Syst. Evol. Microbiol.">
        <title>The Global Catalogue of Microorganisms (GCM) 10K type strain sequencing project: providing services to taxonomists for standard genome sequencing and annotation.</title>
        <authorList>
            <consortium name="The Broad Institute Genomics Platform"/>
            <consortium name="The Broad Institute Genome Sequencing Center for Infectious Disease"/>
            <person name="Wu L."/>
            <person name="Ma J."/>
        </authorList>
    </citation>
    <scope>NUCLEOTIDE SEQUENCE [LARGE SCALE GENOMIC DNA]</scope>
    <source>
        <strain evidence="7">CCUG 49571</strain>
    </source>
</reference>
<sequence>MGLNIEGIAKLAGVSRSTVSRIISGKGYASPETRERVLAVIEQMQYKPNAVARAMVSQRTNSIGVIVFRERQPIVSHPLYGKLIDAILPAAESLGYSVFLETDQEMSLRSTDFMLEKRVDGLILISRLRKNVIDYVKKFDVPYVMVNGSTDDPDVIHLVSDDESGGRQAAAHLYGLGHRKIGILAGPQEHRSHNLRLEGFLAWFEERGGLEGLTVVYSPESNFEQGRRLMAEHWEDFQRQDCTAVFATNDMLALGAMRVLSERSVAVPGQVAVMGFDGTDYAAVCSPSLTTVQVDTQRMGTDAVAMLDGLVRREDELPRLREYECKLIVRQSTSLPNEG</sequence>
<dbReference type="PROSITE" id="PS50932">
    <property type="entry name" value="HTH_LACI_2"/>
    <property type="match status" value="1"/>
</dbReference>
<dbReference type="CDD" id="cd06267">
    <property type="entry name" value="PBP1_LacI_sugar_binding-like"/>
    <property type="match status" value="1"/>
</dbReference>
<dbReference type="CDD" id="cd01392">
    <property type="entry name" value="HTH_LacI"/>
    <property type="match status" value="1"/>
</dbReference>
<evidence type="ECO:0000313" key="7">
    <source>
        <dbReference type="Proteomes" id="UP001596028"/>
    </source>
</evidence>
<dbReference type="SUPFAM" id="SSF53822">
    <property type="entry name" value="Periplasmic binding protein-like I"/>
    <property type="match status" value="1"/>
</dbReference>
<dbReference type="Gene3D" id="1.10.260.40">
    <property type="entry name" value="lambda repressor-like DNA-binding domains"/>
    <property type="match status" value="1"/>
</dbReference>
<evidence type="ECO:0000259" key="4">
    <source>
        <dbReference type="PROSITE" id="PS50932"/>
    </source>
</evidence>
<dbReference type="InterPro" id="IPR000843">
    <property type="entry name" value="HTH_LacI"/>
</dbReference>
<keyword evidence="3" id="KW-0804">Transcription</keyword>
<evidence type="ECO:0000256" key="1">
    <source>
        <dbReference type="ARBA" id="ARBA00023015"/>
    </source>
</evidence>
<comment type="caution">
    <text evidence="6">The sequence shown here is derived from an EMBL/GenBank/DDBJ whole genome shotgun (WGS) entry which is preliminary data.</text>
</comment>
<dbReference type="Pfam" id="PF13377">
    <property type="entry name" value="Peripla_BP_3"/>
    <property type="match status" value="1"/>
</dbReference>
<dbReference type="InterPro" id="IPR046335">
    <property type="entry name" value="LacI/GalR-like_sensor"/>
</dbReference>
<dbReference type="Pfam" id="PF00356">
    <property type="entry name" value="LacI"/>
    <property type="match status" value="1"/>
</dbReference>